<name>A0AA40EJN1_9PEZI</name>
<evidence type="ECO:0000313" key="2">
    <source>
        <dbReference type="Proteomes" id="UP001172155"/>
    </source>
</evidence>
<keyword evidence="2" id="KW-1185">Reference proteome</keyword>
<reference evidence="1" key="1">
    <citation type="submission" date="2023-06" db="EMBL/GenBank/DDBJ databases">
        <title>Genome-scale phylogeny and comparative genomics of the fungal order Sordariales.</title>
        <authorList>
            <consortium name="Lawrence Berkeley National Laboratory"/>
            <person name="Hensen N."/>
            <person name="Bonometti L."/>
            <person name="Westerberg I."/>
            <person name="Brannstrom I.O."/>
            <person name="Guillou S."/>
            <person name="Cros-Aarteil S."/>
            <person name="Calhoun S."/>
            <person name="Haridas S."/>
            <person name="Kuo A."/>
            <person name="Mondo S."/>
            <person name="Pangilinan J."/>
            <person name="Riley R."/>
            <person name="LaButti K."/>
            <person name="Andreopoulos B."/>
            <person name="Lipzen A."/>
            <person name="Chen C."/>
            <person name="Yanf M."/>
            <person name="Daum C."/>
            <person name="Ng V."/>
            <person name="Clum A."/>
            <person name="Steindorff A."/>
            <person name="Ohm R."/>
            <person name="Martin F."/>
            <person name="Silar P."/>
            <person name="Natvig D."/>
            <person name="Lalanne C."/>
            <person name="Gautier V."/>
            <person name="Ament-velasquez S.L."/>
            <person name="Kruys A."/>
            <person name="Hutchinson M.I."/>
            <person name="Powell A.J."/>
            <person name="Barry K."/>
            <person name="Miller A.N."/>
            <person name="Grigoriev I.V."/>
            <person name="Debuchy R."/>
            <person name="Gladieux P."/>
            <person name="Thoren M.H."/>
            <person name="Johannesson H."/>
        </authorList>
    </citation>
    <scope>NUCLEOTIDE SEQUENCE</scope>
    <source>
        <strain evidence="1">SMH3187-1</strain>
    </source>
</reference>
<dbReference type="EMBL" id="JAUKUD010000006">
    <property type="protein sequence ID" value="KAK0740480.1"/>
    <property type="molecule type" value="Genomic_DNA"/>
</dbReference>
<organism evidence="1 2">
    <name type="scientific">Schizothecium vesticola</name>
    <dbReference type="NCBI Taxonomy" id="314040"/>
    <lineage>
        <taxon>Eukaryota</taxon>
        <taxon>Fungi</taxon>
        <taxon>Dikarya</taxon>
        <taxon>Ascomycota</taxon>
        <taxon>Pezizomycotina</taxon>
        <taxon>Sordariomycetes</taxon>
        <taxon>Sordariomycetidae</taxon>
        <taxon>Sordariales</taxon>
        <taxon>Schizotheciaceae</taxon>
        <taxon>Schizothecium</taxon>
    </lineage>
</organism>
<protein>
    <submittedName>
        <fullName evidence="1">Uncharacterized protein</fullName>
    </submittedName>
</protein>
<proteinExistence type="predicted"/>
<sequence length="133" mass="14477">MSSHPAALIAISKACGSFSFPHDRFDFMQACASEVMAGSLTTYVKTAKLCGSLFQPDMNDSVTGVGSLVSGVDTNFFVNHEEPLDALAWLQDQGLWQLGHLPDGVEFLLIFETPRRRSRSLSGHRAERGAETS</sequence>
<evidence type="ECO:0000313" key="1">
    <source>
        <dbReference type="EMBL" id="KAK0740480.1"/>
    </source>
</evidence>
<dbReference type="AlphaFoldDB" id="A0AA40EJN1"/>
<comment type="caution">
    <text evidence="1">The sequence shown here is derived from an EMBL/GenBank/DDBJ whole genome shotgun (WGS) entry which is preliminary data.</text>
</comment>
<gene>
    <name evidence="1" type="ORF">B0T18DRAFT_209934</name>
</gene>
<accession>A0AA40EJN1</accession>
<dbReference type="Proteomes" id="UP001172155">
    <property type="component" value="Unassembled WGS sequence"/>
</dbReference>